<feature type="compositionally biased region" description="Basic and acidic residues" evidence="4">
    <location>
        <begin position="25"/>
        <end position="47"/>
    </location>
</feature>
<dbReference type="GO" id="GO:0000981">
    <property type="term" value="F:DNA-binding transcription factor activity, RNA polymerase II-specific"/>
    <property type="evidence" value="ECO:0007669"/>
    <property type="project" value="TreeGrafter"/>
</dbReference>
<protein>
    <recommendedName>
        <fullName evidence="5">HMG box domain-containing protein</fullName>
    </recommendedName>
</protein>
<sequence length="311" mass="35587">MFDTTLPDYETTSFIPFETDSSSLRNHDSTTKHRDTQLHAQRSHGEMGETYPSVTSLRDDDQGENDKAANNHIRRPRNAFMIFRSDFLQSRKIDQSIEHDHRHVSRIVGHCWRMLSEQEKQTWYYKAEMEKLEHIKKYPNYRYSPVRRPAKQKRKMRRNGEEDILRSEQVTEFIHSGKQGKELAVAVQGIDKERFRKDAPLANNLQQHNQSQPFASSSINSCPYSACEDCDNGLGYISEILPFGDGLQYLSTPGMNRSANAYAIPSSMAPGHCTPFVTNACPEGSSEVWSQNNVAGWSAQGFSNQEDPYNL</sequence>
<dbReference type="Pfam" id="PF00505">
    <property type="entry name" value="HMG_box"/>
    <property type="match status" value="1"/>
</dbReference>
<accession>A0A8H4R481</accession>
<name>A0A8H4R481_9AGAR</name>
<dbReference type="SUPFAM" id="SSF47095">
    <property type="entry name" value="HMG-box"/>
    <property type="match status" value="1"/>
</dbReference>
<keyword evidence="1 3" id="KW-0238">DNA-binding</keyword>
<organism evidence="6 7">
    <name type="scientific">Agrocybe pediades</name>
    <dbReference type="NCBI Taxonomy" id="84607"/>
    <lineage>
        <taxon>Eukaryota</taxon>
        <taxon>Fungi</taxon>
        <taxon>Dikarya</taxon>
        <taxon>Basidiomycota</taxon>
        <taxon>Agaricomycotina</taxon>
        <taxon>Agaricomycetes</taxon>
        <taxon>Agaricomycetidae</taxon>
        <taxon>Agaricales</taxon>
        <taxon>Agaricineae</taxon>
        <taxon>Strophariaceae</taxon>
        <taxon>Agrocybe</taxon>
    </lineage>
</organism>
<gene>
    <name evidence="6" type="ORF">D9613_002018</name>
</gene>
<evidence type="ECO:0000313" key="7">
    <source>
        <dbReference type="Proteomes" id="UP000521872"/>
    </source>
</evidence>
<dbReference type="GO" id="GO:0000978">
    <property type="term" value="F:RNA polymerase II cis-regulatory region sequence-specific DNA binding"/>
    <property type="evidence" value="ECO:0007669"/>
    <property type="project" value="TreeGrafter"/>
</dbReference>
<evidence type="ECO:0000256" key="2">
    <source>
        <dbReference type="ARBA" id="ARBA00023242"/>
    </source>
</evidence>
<evidence type="ECO:0000256" key="1">
    <source>
        <dbReference type="ARBA" id="ARBA00023125"/>
    </source>
</evidence>
<dbReference type="InterPro" id="IPR051356">
    <property type="entry name" value="SOX/SOX-like_TF"/>
</dbReference>
<dbReference type="EMBL" id="JAACJL010000001">
    <property type="protein sequence ID" value="KAF4623179.1"/>
    <property type="molecule type" value="Genomic_DNA"/>
</dbReference>
<evidence type="ECO:0000259" key="5">
    <source>
        <dbReference type="PROSITE" id="PS50118"/>
    </source>
</evidence>
<dbReference type="InterPro" id="IPR009071">
    <property type="entry name" value="HMG_box_dom"/>
</dbReference>
<reference evidence="6 7" key="1">
    <citation type="submission" date="2019-12" db="EMBL/GenBank/DDBJ databases">
        <authorList>
            <person name="Floudas D."/>
            <person name="Bentzer J."/>
            <person name="Ahren D."/>
            <person name="Johansson T."/>
            <person name="Persson P."/>
            <person name="Tunlid A."/>
        </authorList>
    </citation>
    <scope>NUCLEOTIDE SEQUENCE [LARGE SCALE GENOMIC DNA]</scope>
    <source>
        <strain evidence="6 7">CBS 102.39</strain>
    </source>
</reference>
<feature type="region of interest" description="Disordered" evidence="4">
    <location>
        <begin position="19"/>
        <end position="69"/>
    </location>
</feature>
<evidence type="ECO:0000256" key="3">
    <source>
        <dbReference type="PROSITE-ProRule" id="PRU00267"/>
    </source>
</evidence>
<dbReference type="Proteomes" id="UP000521872">
    <property type="component" value="Unassembled WGS sequence"/>
</dbReference>
<comment type="caution">
    <text evidence="6">The sequence shown here is derived from an EMBL/GenBank/DDBJ whole genome shotgun (WGS) entry which is preliminary data.</text>
</comment>
<evidence type="ECO:0000313" key="6">
    <source>
        <dbReference type="EMBL" id="KAF4623179.1"/>
    </source>
</evidence>
<dbReference type="PROSITE" id="PS50118">
    <property type="entry name" value="HMG_BOX_2"/>
    <property type="match status" value="1"/>
</dbReference>
<proteinExistence type="predicted"/>
<feature type="domain" description="HMG box" evidence="5">
    <location>
        <begin position="73"/>
        <end position="142"/>
    </location>
</feature>
<dbReference type="CDD" id="cd01389">
    <property type="entry name" value="HMG-box_ROX1-like"/>
    <property type="match status" value="1"/>
</dbReference>
<dbReference type="SMART" id="SM00398">
    <property type="entry name" value="HMG"/>
    <property type="match status" value="1"/>
</dbReference>
<keyword evidence="2 3" id="KW-0539">Nucleus</keyword>
<dbReference type="Gene3D" id="1.10.30.10">
    <property type="entry name" value="High mobility group box domain"/>
    <property type="match status" value="1"/>
</dbReference>
<dbReference type="PANTHER" id="PTHR45789">
    <property type="entry name" value="FI18025P1"/>
    <property type="match status" value="1"/>
</dbReference>
<dbReference type="InterPro" id="IPR036910">
    <property type="entry name" value="HMG_box_dom_sf"/>
</dbReference>
<dbReference type="GO" id="GO:0005634">
    <property type="term" value="C:nucleus"/>
    <property type="evidence" value="ECO:0007669"/>
    <property type="project" value="UniProtKB-UniRule"/>
</dbReference>
<feature type="compositionally biased region" description="Basic and acidic residues" evidence="4">
    <location>
        <begin position="57"/>
        <end position="69"/>
    </location>
</feature>
<dbReference type="AlphaFoldDB" id="A0A8H4R481"/>
<keyword evidence="7" id="KW-1185">Reference proteome</keyword>
<feature type="DNA-binding region" description="HMG box" evidence="3">
    <location>
        <begin position="73"/>
        <end position="142"/>
    </location>
</feature>
<dbReference type="PANTHER" id="PTHR45789:SF2">
    <property type="entry name" value="FI18025P1"/>
    <property type="match status" value="1"/>
</dbReference>
<evidence type="ECO:0000256" key="4">
    <source>
        <dbReference type="SAM" id="MobiDB-lite"/>
    </source>
</evidence>